<dbReference type="EMBL" id="BJHY01000001">
    <property type="protein sequence ID" value="GDY74320.1"/>
    <property type="molecule type" value="Genomic_DNA"/>
</dbReference>
<dbReference type="Proteomes" id="UP000299211">
    <property type="component" value="Unassembled WGS sequence"/>
</dbReference>
<evidence type="ECO:0000313" key="4">
    <source>
        <dbReference type="Proteomes" id="UP000302139"/>
    </source>
</evidence>
<protein>
    <submittedName>
        <fullName evidence="1">Uncharacterized protein</fullName>
    </submittedName>
</protein>
<evidence type="ECO:0000313" key="1">
    <source>
        <dbReference type="EMBL" id="GDY65469.1"/>
    </source>
</evidence>
<evidence type="ECO:0000313" key="3">
    <source>
        <dbReference type="Proteomes" id="UP000299211"/>
    </source>
</evidence>
<dbReference type="EMBL" id="BJHX01000001">
    <property type="protein sequence ID" value="GDY65469.1"/>
    <property type="molecule type" value="Genomic_DNA"/>
</dbReference>
<dbReference type="Gene3D" id="2.20.110.10">
    <property type="entry name" value="Histone H3 K4-specific methyltransferase SET7/9 N-terminal domain"/>
    <property type="match status" value="1"/>
</dbReference>
<dbReference type="AlphaFoldDB" id="A0A4D4M1P9"/>
<proteinExistence type="predicted"/>
<comment type="caution">
    <text evidence="1">The sequence shown here is derived from an EMBL/GenBank/DDBJ whole genome shotgun (WGS) entry which is preliminary data.</text>
</comment>
<dbReference type="SUPFAM" id="SSF82185">
    <property type="entry name" value="Histone H3 K4-specific methyltransferase SET7/9 N-terminal domain"/>
    <property type="match status" value="1"/>
</dbReference>
<organism evidence="1 4">
    <name type="scientific">Streptomyces avermitilis</name>
    <dbReference type="NCBI Taxonomy" id="33903"/>
    <lineage>
        <taxon>Bacteria</taxon>
        <taxon>Bacillati</taxon>
        <taxon>Actinomycetota</taxon>
        <taxon>Actinomycetes</taxon>
        <taxon>Kitasatosporales</taxon>
        <taxon>Streptomycetaceae</taxon>
        <taxon>Streptomyces</taxon>
    </lineage>
</organism>
<reference evidence="2 3" key="1">
    <citation type="submission" date="2019-04" db="EMBL/GenBank/DDBJ databases">
        <title>Draft genome sequences of Streptomyces avermitilis ATCC 31267.</title>
        <authorList>
            <person name="Komaki H."/>
            <person name="Tamura T."/>
            <person name="Hosoyama A."/>
        </authorList>
    </citation>
    <scope>NUCLEOTIDE SEQUENCE [LARGE SCALE GENOMIC DNA]</scope>
    <source>
        <strain evidence="2 3">ATCC 31267</strain>
    </source>
</reference>
<dbReference type="GeneID" id="41542416"/>
<reference evidence="1 4" key="2">
    <citation type="submission" date="2019-04" db="EMBL/GenBank/DDBJ databases">
        <title>Draft genome sequences of Streptomyces avermitilis NBRC 14893.</title>
        <authorList>
            <person name="Komaki H."/>
            <person name="Tamura T."/>
            <person name="Hosoyama A."/>
        </authorList>
    </citation>
    <scope>NUCLEOTIDE SEQUENCE [LARGE SCALE GENOMIC DNA]</scope>
    <source>
        <strain evidence="1 4">NBRC 14893</strain>
    </source>
</reference>
<dbReference type="OMA" id="KEWHAER"/>
<name>A0A4D4M1P9_STRAX</name>
<gene>
    <name evidence="1" type="ORF">SAV14893_048620</name>
    <name evidence="2" type="ORF">SAV31267_038050</name>
</gene>
<accession>A0A4D4M1P9</accession>
<dbReference type="Proteomes" id="UP000302139">
    <property type="component" value="Unassembled WGS sequence"/>
</dbReference>
<evidence type="ECO:0000313" key="2">
    <source>
        <dbReference type="EMBL" id="GDY74320.1"/>
    </source>
</evidence>
<dbReference type="RefSeq" id="WP_010986729.1">
    <property type="nucleotide sequence ID" value="NZ_BAABTN010000102.1"/>
</dbReference>
<sequence length="120" mass="13806">MRRIDIDGPEVDMDMGQRLLYRGELFTGEVVEYQRGALVSLNTYKDGVEDGPTREWYMDGTLRSEGVMRDGVPVGELQSWHPNGRLAARMTMSDNGLRQLALFEWDEDGNLTKEWHAERN</sequence>
<dbReference type="STRING" id="33903.AQJ43_24720"/>